<dbReference type="PANTHER" id="PTHR43499">
    <property type="entry name" value="ABC TRANSPORTER I FAMILY MEMBER 1"/>
    <property type="match status" value="1"/>
</dbReference>
<gene>
    <name evidence="8" type="primary">ccmA</name>
    <name evidence="8" type="ORF">U0C82_00425</name>
</gene>
<accession>A0ABU5HWU4</accession>
<evidence type="ECO:0000256" key="6">
    <source>
        <dbReference type="ARBA" id="ARBA00023136"/>
    </source>
</evidence>
<evidence type="ECO:0000256" key="5">
    <source>
        <dbReference type="ARBA" id="ARBA00022967"/>
    </source>
</evidence>
<keyword evidence="3" id="KW-0201">Cytochrome c-type biogenesis</keyword>
<proteinExistence type="predicted"/>
<evidence type="ECO:0000259" key="7">
    <source>
        <dbReference type="PROSITE" id="PS50893"/>
    </source>
</evidence>
<evidence type="ECO:0000313" key="9">
    <source>
        <dbReference type="Proteomes" id="UP001294412"/>
    </source>
</evidence>
<dbReference type="InterPro" id="IPR003593">
    <property type="entry name" value="AAA+_ATPase"/>
</dbReference>
<dbReference type="Gene3D" id="3.40.50.300">
    <property type="entry name" value="P-loop containing nucleotide triphosphate hydrolases"/>
    <property type="match status" value="1"/>
</dbReference>
<dbReference type="SMART" id="SM00382">
    <property type="entry name" value="AAA"/>
    <property type="match status" value="1"/>
</dbReference>
<sequence length="234" mass="24196">MLTIAADGLLVGRGRAIAAGPLDFALAAGEGLVVTGPNGSGKSTMLRTLAGLLPALGGTIAVSGGLAGDGEPVGSIAEIAHYVGHRNAMKPGISVGRNLDFWRATLDLAGTPVPNEAALLALGLPDLTAVPFGYLSAGQQRRSSLARLLVAPRDIWILDEPTAALDAESQALFGRLMQRHLETGGLIIAATHQPLGLEHARRLDLSRSDLRESRPAGPGVNVSDDELVEAEGWL</sequence>
<keyword evidence="2" id="KW-0547">Nucleotide-binding</keyword>
<dbReference type="InterPro" id="IPR005895">
    <property type="entry name" value="ABC_transptr_haem_export_CcmA"/>
</dbReference>
<keyword evidence="1" id="KW-0813">Transport</keyword>
<evidence type="ECO:0000256" key="4">
    <source>
        <dbReference type="ARBA" id="ARBA00022840"/>
    </source>
</evidence>
<dbReference type="PROSITE" id="PS50893">
    <property type="entry name" value="ABC_TRANSPORTER_2"/>
    <property type="match status" value="1"/>
</dbReference>
<evidence type="ECO:0000256" key="3">
    <source>
        <dbReference type="ARBA" id="ARBA00022748"/>
    </source>
</evidence>
<protein>
    <submittedName>
        <fullName evidence="8">Heme ABC exporter ATP-binding protein CcmA</fullName>
    </submittedName>
</protein>
<dbReference type="PANTHER" id="PTHR43499:SF1">
    <property type="entry name" value="ABC TRANSPORTER I FAMILY MEMBER 1"/>
    <property type="match status" value="1"/>
</dbReference>
<name>A0ABU5HWU4_9HYPH</name>
<keyword evidence="4 8" id="KW-0067">ATP-binding</keyword>
<dbReference type="Proteomes" id="UP001294412">
    <property type="component" value="Unassembled WGS sequence"/>
</dbReference>
<dbReference type="InterPro" id="IPR027417">
    <property type="entry name" value="P-loop_NTPase"/>
</dbReference>
<comment type="caution">
    <text evidence="8">The sequence shown here is derived from an EMBL/GenBank/DDBJ whole genome shotgun (WGS) entry which is preliminary data.</text>
</comment>
<evidence type="ECO:0000313" key="8">
    <source>
        <dbReference type="EMBL" id="MDY8107612.1"/>
    </source>
</evidence>
<keyword evidence="5" id="KW-1278">Translocase</keyword>
<dbReference type="NCBIfam" id="TIGR01189">
    <property type="entry name" value="ccmA"/>
    <property type="match status" value="1"/>
</dbReference>
<dbReference type="GO" id="GO:0005524">
    <property type="term" value="F:ATP binding"/>
    <property type="evidence" value="ECO:0007669"/>
    <property type="project" value="UniProtKB-KW"/>
</dbReference>
<keyword evidence="6" id="KW-0472">Membrane</keyword>
<dbReference type="SUPFAM" id="SSF52540">
    <property type="entry name" value="P-loop containing nucleoside triphosphate hydrolases"/>
    <property type="match status" value="1"/>
</dbReference>
<feature type="domain" description="ABC transporter" evidence="7">
    <location>
        <begin position="4"/>
        <end position="233"/>
    </location>
</feature>
<dbReference type="InterPro" id="IPR003439">
    <property type="entry name" value="ABC_transporter-like_ATP-bd"/>
</dbReference>
<evidence type="ECO:0000256" key="2">
    <source>
        <dbReference type="ARBA" id="ARBA00022741"/>
    </source>
</evidence>
<evidence type="ECO:0000256" key="1">
    <source>
        <dbReference type="ARBA" id="ARBA00022448"/>
    </source>
</evidence>
<reference evidence="8 9" key="1">
    <citation type="submission" date="2023-12" db="EMBL/GenBank/DDBJ databases">
        <title>Description of Novel Strain Fulvimarina sp. 2208YS6-2-32 isolated from Uroteuthis (Photololigo) edulis.</title>
        <authorList>
            <person name="Park J.-S."/>
        </authorList>
    </citation>
    <scope>NUCLEOTIDE SEQUENCE [LARGE SCALE GENOMIC DNA]</scope>
    <source>
        <strain evidence="8 9">2208YS6-2-32</strain>
    </source>
</reference>
<dbReference type="Pfam" id="PF00005">
    <property type="entry name" value="ABC_tran"/>
    <property type="match status" value="1"/>
</dbReference>
<dbReference type="EMBL" id="JAXLPB010000001">
    <property type="protein sequence ID" value="MDY8107612.1"/>
    <property type="molecule type" value="Genomic_DNA"/>
</dbReference>
<keyword evidence="9" id="KW-1185">Reference proteome</keyword>
<organism evidence="8 9">
    <name type="scientific">Fulvimarina uroteuthidis</name>
    <dbReference type="NCBI Taxonomy" id="3098149"/>
    <lineage>
        <taxon>Bacteria</taxon>
        <taxon>Pseudomonadati</taxon>
        <taxon>Pseudomonadota</taxon>
        <taxon>Alphaproteobacteria</taxon>
        <taxon>Hyphomicrobiales</taxon>
        <taxon>Aurantimonadaceae</taxon>
        <taxon>Fulvimarina</taxon>
    </lineage>
</organism>